<sequence length="108" mass="11336">MAEKGATRNMEPQDSEQNKTPITRIPWSPAWRRVMTSSRPLSPAKVEAAPGRALASAQQATGATPPSAEYSPTPTSTTTSTSLTEGDNAHRDFGHGAPADTTASTRTA</sequence>
<protein>
    <submittedName>
        <fullName evidence="2">Os09g0571632 protein</fullName>
    </submittedName>
</protein>
<dbReference type="AlphaFoldDB" id="A0A0P0XQU9"/>
<evidence type="ECO:0000313" key="2">
    <source>
        <dbReference type="EMBL" id="BAT09528.1"/>
    </source>
</evidence>
<reference evidence="2 3" key="2">
    <citation type="journal article" date="2013" name="Plant Cell Physiol.">
        <title>Rice Annotation Project Database (RAP-DB): an integrative and interactive database for rice genomics.</title>
        <authorList>
            <person name="Sakai H."/>
            <person name="Lee S.S."/>
            <person name="Tanaka T."/>
            <person name="Numa H."/>
            <person name="Kim J."/>
            <person name="Kawahara Y."/>
            <person name="Wakimoto H."/>
            <person name="Yang C.C."/>
            <person name="Iwamoto M."/>
            <person name="Abe T."/>
            <person name="Yamada Y."/>
            <person name="Muto A."/>
            <person name="Inokuchi H."/>
            <person name="Ikemura T."/>
            <person name="Matsumoto T."/>
            <person name="Sasaki T."/>
            <person name="Itoh T."/>
        </authorList>
    </citation>
    <scope>NUCLEOTIDE SEQUENCE [LARGE SCALE GENOMIC DNA]</scope>
    <source>
        <strain evidence="3">cv. Nipponbare</strain>
    </source>
</reference>
<feature type="region of interest" description="Disordered" evidence="1">
    <location>
        <begin position="1"/>
        <end position="108"/>
    </location>
</feature>
<accession>A0A0P0XQU9</accession>
<feature type="compositionally biased region" description="Low complexity" evidence="1">
    <location>
        <begin position="64"/>
        <end position="84"/>
    </location>
</feature>
<evidence type="ECO:0000256" key="1">
    <source>
        <dbReference type="SAM" id="MobiDB-lite"/>
    </source>
</evidence>
<name>A0A0P0XQU9_ORYSJ</name>
<evidence type="ECO:0000313" key="3">
    <source>
        <dbReference type="Proteomes" id="UP000059680"/>
    </source>
</evidence>
<reference evidence="2 3" key="3">
    <citation type="journal article" date="2013" name="Rice">
        <title>Improvement of the Oryza sativa Nipponbare reference genome using next generation sequence and optical map data.</title>
        <authorList>
            <person name="Kawahara Y."/>
            <person name="de la Bastide M."/>
            <person name="Hamilton J.P."/>
            <person name="Kanamori H."/>
            <person name="McCombie W.R."/>
            <person name="Ouyang S."/>
            <person name="Schwartz D.C."/>
            <person name="Tanaka T."/>
            <person name="Wu J."/>
            <person name="Zhou S."/>
            <person name="Childs K.L."/>
            <person name="Davidson R.M."/>
            <person name="Lin H."/>
            <person name="Quesada-Ocampo L."/>
            <person name="Vaillancourt B."/>
            <person name="Sakai H."/>
            <person name="Lee S.S."/>
            <person name="Kim J."/>
            <person name="Numa H."/>
            <person name="Itoh T."/>
            <person name="Buell C.R."/>
            <person name="Matsumoto T."/>
        </authorList>
    </citation>
    <scope>NUCLEOTIDE SEQUENCE [LARGE SCALE GENOMIC DNA]</scope>
    <source>
        <strain evidence="3">cv. Nipponbare</strain>
    </source>
</reference>
<dbReference type="PaxDb" id="39947-A0A0P0XQU9"/>
<gene>
    <name evidence="2" type="ordered locus">Os09g0571632</name>
    <name evidence="2" type="ORF">OSNPB_090571632</name>
</gene>
<dbReference type="EMBL" id="AP014965">
    <property type="protein sequence ID" value="BAT09528.1"/>
    <property type="molecule type" value="Genomic_DNA"/>
</dbReference>
<keyword evidence="3" id="KW-1185">Reference proteome</keyword>
<dbReference type="InParanoid" id="A0A0P0XQU9"/>
<organism evidence="2 3">
    <name type="scientific">Oryza sativa subsp. japonica</name>
    <name type="common">Rice</name>
    <dbReference type="NCBI Taxonomy" id="39947"/>
    <lineage>
        <taxon>Eukaryota</taxon>
        <taxon>Viridiplantae</taxon>
        <taxon>Streptophyta</taxon>
        <taxon>Embryophyta</taxon>
        <taxon>Tracheophyta</taxon>
        <taxon>Spermatophyta</taxon>
        <taxon>Magnoliopsida</taxon>
        <taxon>Liliopsida</taxon>
        <taxon>Poales</taxon>
        <taxon>Poaceae</taxon>
        <taxon>BOP clade</taxon>
        <taxon>Oryzoideae</taxon>
        <taxon>Oryzeae</taxon>
        <taxon>Oryzinae</taxon>
        <taxon>Oryza</taxon>
        <taxon>Oryza sativa</taxon>
    </lineage>
</organism>
<dbReference type="Proteomes" id="UP000059680">
    <property type="component" value="Chromosome 9"/>
</dbReference>
<proteinExistence type="predicted"/>
<reference evidence="3" key="1">
    <citation type="journal article" date="2005" name="Nature">
        <title>The map-based sequence of the rice genome.</title>
        <authorList>
            <consortium name="International rice genome sequencing project (IRGSP)"/>
            <person name="Matsumoto T."/>
            <person name="Wu J."/>
            <person name="Kanamori H."/>
            <person name="Katayose Y."/>
            <person name="Fujisawa M."/>
            <person name="Namiki N."/>
            <person name="Mizuno H."/>
            <person name="Yamamoto K."/>
            <person name="Antonio B.A."/>
            <person name="Baba T."/>
            <person name="Sakata K."/>
            <person name="Nagamura Y."/>
            <person name="Aoki H."/>
            <person name="Arikawa K."/>
            <person name="Arita K."/>
            <person name="Bito T."/>
            <person name="Chiden Y."/>
            <person name="Fujitsuka N."/>
            <person name="Fukunaka R."/>
            <person name="Hamada M."/>
            <person name="Harada C."/>
            <person name="Hayashi A."/>
            <person name="Hijishita S."/>
            <person name="Honda M."/>
            <person name="Hosokawa S."/>
            <person name="Ichikawa Y."/>
            <person name="Idonuma A."/>
            <person name="Iijima M."/>
            <person name="Ikeda M."/>
            <person name="Ikeno M."/>
            <person name="Ito K."/>
            <person name="Ito S."/>
            <person name="Ito T."/>
            <person name="Ito Y."/>
            <person name="Ito Y."/>
            <person name="Iwabuchi A."/>
            <person name="Kamiya K."/>
            <person name="Karasawa W."/>
            <person name="Kurita K."/>
            <person name="Katagiri S."/>
            <person name="Kikuta A."/>
            <person name="Kobayashi H."/>
            <person name="Kobayashi N."/>
            <person name="Machita K."/>
            <person name="Maehara T."/>
            <person name="Masukawa M."/>
            <person name="Mizubayashi T."/>
            <person name="Mukai Y."/>
            <person name="Nagasaki H."/>
            <person name="Nagata Y."/>
            <person name="Naito S."/>
            <person name="Nakashima M."/>
            <person name="Nakama Y."/>
            <person name="Nakamichi Y."/>
            <person name="Nakamura M."/>
            <person name="Meguro A."/>
            <person name="Negishi M."/>
            <person name="Ohta I."/>
            <person name="Ohta T."/>
            <person name="Okamoto M."/>
            <person name="Ono N."/>
            <person name="Saji S."/>
            <person name="Sakaguchi M."/>
            <person name="Sakai K."/>
            <person name="Shibata M."/>
            <person name="Shimokawa T."/>
            <person name="Song J."/>
            <person name="Takazaki Y."/>
            <person name="Terasawa K."/>
            <person name="Tsugane M."/>
            <person name="Tsuji K."/>
            <person name="Ueda S."/>
            <person name="Waki K."/>
            <person name="Yamagata H."/>
            <person name="Yamamoto M."/>
            <person name="Yamamoto S."/>
            <person name="Yamane H."/>
            <person name="Yoshiki S."/>
            <person name="Yoshihara R."/>
            <person name="Yukawa K."/>
            <person name="Zhong H."/>
            <person name="Yano M."/>
            <person name="Yuan Q."/>
            <person name="Ouyang S."/>
            <person name="Liu J."/>
            <person name="Jones K.M."/>
            <person name="Gansberger K."/>
            <person name="Moffat K."/>
            <person name="Hill J."/>
            <person name="Bera J."/>
            <person name="Fadrosh D."/>
            <person name="Jin S."/>
            <person name="Johri S."/>
            <person name="Kim M."/>
            <person name="Overton L."/>
            <person name="Reardon M."/>
            <person name="Tsitrin T."/>
            <person name="Vuong H."/>
            <person name="Weaver B."/>
            <person name="Ciecko A."/>
            <person name="Tallon L."/>
            <person name="Jackson J."/>
            <person name="Pai G."/>
            <person name="Aken S.V."/>
            <person name="Utterback T."/>
            <person name="Reidmuller S."/>
            <person name="Feldblyum T."/>
            <person name="Hsiao J."/>
            <person name="Zismann V."/>
            <person name="Iobst S."/>
            <person name="de Vazeille A.R."/>
            <person name="Buell C.R."/>
            <person name="Ying K."/>
            <person name="Li Y."/>
            <person name="Lu T."/>
            <person name="Huang Y."/>
            <person name="Zhao Q."/>
            <person name="Feng Q."/>
            <person name="Zhang L."/>
            <person name="Zhu J."/>
            <person name="Weng Q."/>
            <person name="Mu J."/>
            <person name="Lu Y."/>
            <person name="Fan D."/>
            <person name="Liu Y."/>
            <person name="Guan J."/>
            <person name="Zhang Y."/>
            <person name="Yu S."/>
            <person name="Liu X."/>
            <person name="Zhang Y."/>
            <person name="Hong G."/>
            <person name="Han B."/>
            <person name="Choisne N."/>
            <person name="Demange N."/>
            <person name="Orjeda G."/>
            <person name="Samain S."/>
            <person name="Cattolico L."/>
            <person name="Pelletier E."/>
            <person name="Couloux A."/>
            <person name="Segurens B."/>
            <person name="Wincker P."/>
            <person name="D'Hont A."/>
            <person name="Scarpelli C."/>
            <person name="Weissenbach J."/>
            <person name="Salanoubat M."/>
            <person name="Quetier F."/>
            <person name="Yu Y."/>
            <person name="Kim H.R."/>
            <person name="Rambo T."/>
            <person name="Currie J."/>
            <person name="Collura K."/>
            <person name="Luo M."/>
            <person name="Yang T."/>
            <person name="Ammiraju J.S.S."/>
            <person name="Engler F."/>
            <person name="Soderlund C."/>
            <person name="Wing R.A."/>
            <person name="Palmer L.E."/>
            <person name="de la Bastide M."/>
            <person name="Spiegel L."/>
            <person name="Nascimento L."/>
            <person name="Zutavern T."/>
            <person name="O'Shaughnessy A."/>
            <person name="Dike S."/>
            <person name="Dedhia N."/>
            <person name="Preston R."/>
            <person name="Balija V."/>
            <person name="McCombie W.R."/>
            <person name="Chow T."/>
            <person name="Chen H."/>
            <person name="Chung M."/>
            <person name="Chen C."/>
            <person name="Shaw J."/>
            <person name="Wu H."/>
            <person name="Hsiao K."/>
            <person name="Chao Y."/>
            <person name="Chu M."/>
            <person name="Cheng C."/>
            <person name="Hour A."/>
            <person name="Lee P."/>
            <person name="Lin S."/>
            <person name="Lin Y."/>
            <person name="Liou J."/>
            <person name="Liu S."/>
            <person name="Hsing Y."/>
            <person name="Raghuvanshi S."/>
            <person name="Mohanty A."/>
            <person name="Bharti A.K."/>
            <person name="Gaur A."/>
            <person name="Gupta V."/>
            <person name="Kumar D."/>
            <person name="Ravi V."/>
            <person name="Vij S."/>
            <person name="Kapur A."/>
            <person name="Khurana P."/>
            <person name="Khurana P."/>
            <person name="Khurana J.P."/>
            <person name="Tyagi A.K."/>
            <person name="Gaikwad K."/>
            <person name="Singh A."/>
            <person name="Dalal V."/>
            <person name="Srivastava S."/>
            <person name="Dixit A."/>
            <person name="Pal A.K."/>
            <person name="Ghazi I.A."/>
            <person name="Yadav M."/>
            <person name="Pandit A."/>
            <person name="Bhargava A."/>
            <person name="Sureshbabu K."/>
            <person name="Batra K."/>
            <person name="Sharma T.R."/>
            <person name="Mohapatra T."/>
            <person name="Singh N.K."/>
            <person name="Messing J."/>
            <person name="Nelson A.B."/>
            <person name="Fuks G."/>
            <person name="Kavchok S."/>
            <person name="Keizer G."/>
            <person name="Linton E."/>
            <person name="Llaca V."/>
            <person name="Song R."/>
            <person name="Tanyolac B."/>
            <person name="Young S."/>
            <person name="Ho-Il K."/>
            <person name="Hahn J.H."/>
            <person name="Sangsakoo G."/>
            <person name="Vanavichit A."/>
            <person name="de Mattos Luiz.A.T."/>
            <person name="Zimmer P.D."/>
            <person name="Malone G."/>
            <person name="Dellagostin O."/>
            <person name="de Oliveira A.C."/>
            <person name="Bevan M."/>
            <person name="Bancroft I."/>
            <person name="Minx P."/>
            <person name="Cordum H."/>
            <person name="Wilson R."/>
            <person name="Cheng Z."/>
            <person name="Jin W."/>
            <person name="Jiang J."/>
            <person name="Leong S.A."/>
            <person name="Iwama H."/>
            <person name="Gojobori T."/>
            <person name="Itoh T."/>
            <person name="Niimura Y."/>
            <person name="Fujii Y."/>
            <person name="Habara T."/>
            <person name="Sakai H."/>
            <person name="Sato Y."/>
            <person name="Wilson G."/>
            <person name="Kumar K."/>
            <person name="McCouch S."/>
            <person name="Juretic N."/>
            <person name="Hoen D."/>
            <person name="Wright S."/>
            <person name="Bruskiewich R."/>
            <person name="Bureau T."/>
            <person name="Miyao A."/>
            <person name="Hirochika H."/>
            <person name="Nishikawa T."/>
            <person name="Kadowaki K."/>
            <person name="Sugiura M."/>
            <person name="Burr B."/>
            <person name="Sasaki T."/>
        </authorList>
    </citation>
    <scope>NUCLEOTIDE SEQUENCE [LARGE SCALE GENOMIC DNA]</scope>
    <source>
        <strain evidence="3">cv. Nipponbare</strain>
    </source>
</reference>